<proteinExistence type="predicted"/>
<dbReference type="InterPro" id="IPR020846">
    <property type="entry name" value="MFS_dom"/>
</dbReference>
<feature type="transmembrane region" description="Helical" evidence="5">
    <location>
        <begin position="322"/>
        <end position="355"/>
    </location>
</feature>
<dbReference type="Proteomes" id="UP000799757">
    <property type="component" value="Unassembled WGS sequence"/>
</dbReference>
<feature type="transmembrane region" description="Helical" evidence="5">
    <location>
        <begin position="132"/>
        <end position="149"/>
    </location>
</feature>
<dbReference type="PANTHER" id="PTHR23502:SF29">
    <property type="entry name" value="TRANSPORTER, PUTATIVE (AFU_ORTHOLOGUE AFUA_6G06680)-RELATED"/>
    <property type="match status" value="1"/>
</dbReference>
<dbReference type="Gene3D" id="1.20.1250.20">
    <property type="entry name" value="MFS general substrate transporter like domains"/>
    <property type="match status" value="1"/>
</dbReference>
<accession>A0A6A6XSS2</accession>
<evidence type="ECO:0000256" key="2">
    <source>
        <dbReference type="ARBA" id="ARBA00022692"/>
    </source>
</evidence>
<feature type="transmembrane region" description="Helical" evidence="5">
    <location>
        <begin position="161"/>
        <end position="179"/>
    </location>
</feature>
<evidence type="ECO:0000256" key="5">
    <source>
        <dbReference type="SAM" id="Phobius"/>
    </source>
</evidence>
<sequence length="542" mass="59807">MTLGILEPSTHHEHVPGTALLEETEHHSAFLKRGTGKDADVVLIPQPSADPNDPLNWPLWQRDLILLLYAYCTLLCVGSIGPLFSVIALPLMAQFDLTFAQVSLLTGYNLATVGASGILISVLARKFGKRPIFLQSLTFCLIGTILGATSTTRSALLASRIIQGLGLALFESVTFSIIGDMYHVHQRGSRMAVYMVSQSGIANMPSLIAGVVAERSTWQWVFWIIVIFIGIGLVFAIFFGWETAFNRNSMYNTDTSSKDCIEVIHEIKGNATHIESAQGNLSRQFTVSSGEIPARKSFVARMAPFSGIYTTDPAYKMFLKPFVVLLNPAVLWAVLFIAFSQLWTIVISFCTAQLFSPPPYLLNTAQIGYVTGGPIVGGFLGCLACGWVSDPIIKFMSKRNNGIYEPEFRLILSSFILITGIPGTFLFGVMAAELKSPVIMSVLWGMVFAGCQFTANSLSGYLIDAYRDASVDIFIMSMTIKNFLFFGFSFFLNDWVAEWGPRRAFLVIGGFTLAWAFTAIPIYIFGKRLRAWWHDSALSRLV</sequence>
<dbReference type="Pfam" id="PF07690">
    <property type="entry name" value="MFS_1"/>
    <property type="match status" value="1"/>
</dbReference>
<dbReference type="PROSITE" id="PS50850">
    <property type="entry name" value="MFS"/>
    <property type="match status" value="1"/>
</dbReference>
<feature type="transmembrane region" description="Helical" evidence="5">
    <location>
        <begin position="367"/>
        <end position="389"/>
    </location>
</feature>
<dbReference type="SUPFAM" id="SSF103473">
    <property type="entry name" value="MFS general substrate transporter"/>
    <property type="match status" value="1"/>
</dbReference>
<feature type="transmembrane region" description="Helical" evidence="5">
    <location>
        <begin position="410"/>
        <end position="432"/>
    </location>
</feature>
<feature type="domain" description="Major facilitator superfamily (MFS) profile" evidence="6">
    <location>
        <begin position="65"/>
        <end position="542"/>
    </location>
</feature>
<feature type="transmembrane region" description="Helical" evidence="5">
    <location>
        <begin position="473"/>
        <end position="492"/>
    </location>
</feature>
<reference evidence="7" key="1">
    <citation type="journal article" date="2020" name="Stud. Mycol.">
        <title>101 Dothideomycetes genomes: a test case for predicting lifestyles and emergence of pathogens.</title>
        <authorList>
            <person name="Haridas S."/>
            <person name="Albert R."/>
            <person name="Binder M."/>
            <person name="Bloem J."/>
            <person name="Labutti K."/>
            <person name="Salamov A."/>
            <person name="Andreopoulos B."/>
            <person name="Baker S."/>
            <person name="Barry K."/>
            <person name="Bills G."/>
            <person name="Bluhm B."/>
            <person name="Cannon C."/>
            <person name="Castanera R."/>
            <person name="Culley D."/>
            <person name="Daum C."/>
            <person name="Ezra D."/>
            <person name="Gonzalez J."/>
            <person name="Henrissat B."/>
            <person name="Kuo A."/>
            <person name="Liang C."/>
            <person name="Lipzen A."/>
            <person name="Lutzoni F."/>
            <person name="Magnuson J."/>
            <person name="Mondo S."/>
            <person name="Nolan M."/>
            <person name="Ohm R."/>
            <person name="Pangilinan J."/>
            <person name="Park H.-J."/>
            <person name="Ramirez L."/>
            <person name="Alfaro M."/>
            <person name="Sun H."/>
            <person name="Tritt A."/>
            <person name="Yoshinaga Y."/>
            <person name="Zwiers L.-H."/>
            <person name="Turgeon B."/>
            <person name="Goodwin S."/>
            <person name="Spatafora J."/>
            <person name="Crous P."/>
            <person name="Grigoriev I."/>
        </authorList>
    </citation>
    <scope>NUCLEOTIDE SEQUENCE</scope>
    <source>
        <strain evidence="7">CBS 109.77</strain>
    </source>
</reference>
<organism evidence="7 8">
    <name type="scientific">Melanomma pulvis-pyrius CBS 109.77</name>
    <dbReference type="NCBI Taxonomy" id="1314802"/>
    <lineage>
        <taxon>Eukaryota</taxon>
        <taxon>Fungi</taxon>
        <taxon>Dikarya</taxon>
        <taxon>Ascomycota</taxon>
        <taxon>Pezizomycotina</taxon>
        <taxon>Dothideomycetes</taxon>
        <taxon>Pleosporomycetidae</taxon>
        <taxon>Pleosporales</taxon>
        <taxon>Melanommataceae</taxon>
        <taxon>Melanomma</taxon>
    </lineage>
</organism>
<evidence type="ECO:0000256" key="3">
    <source>
        <dbReference type="ARBA" id="ARBA00022989"/>
    </source>
</evidence>
<gene>
    <name evidence="7" type="ORF">K505DRAFT_230597</name>
</gene>
<keyword evidence="2 5" id="KW-0812">Transmembrane</keyword>
<evidence type="ECO:0000256" key="4">
    <source>
        <dbReference type="ARBA" id="ARBA00023136"/>
    </source>
</evidence>
<dbReference type="PANTHER" id="PTHR23502">
    <property type="entry name" value="MAJOR FACILITATOR SUPERFAMILY"/>
    <property type="match status" value="1"/>
</dbReference>
<dbReference type="InterPro" id="IPR011701">
    <property type="entry name" value="MFS"/>
</dbReference>
<evidence type="ECO:0000259" key="6">
    <source>
        <dbReference type="PROSITE" id="PS50850"/>
    </source>
</evidence>
<keyword evidence="4 5" id="KW-0472">Membrane</keyword>
<dbReference type="GO" id="GO:0022857">
    <property type="term" value="F:transmembrane transporter activity"/>
    <property type="evidence" value="ECO:0007669"/>
    <property type="project" value="InterPro"/>
</dbReference>
<dbReference type="GO" id="GO:0005886">
    <property type="term" value="C:plasma membrane"/>
    <property type="evidence" value="ECO:0007669"/>
    <property type="project" value="TreeGrafter"/>
</dbReference>
<keyword evidence="8" id="KW-1185">Reference proteome</keyword>
<dbReference type="InterPro" id="IPR036259">
    <property type="entry name" value="MFS_trans_sf"/>
</dbReference>
<evidence type="ECO:0000313" key="7">
    <source>
        <dbReference type="EMBL" id="KAF2799641.1"/>
    </source>
</evidence>
<feature type="transmembrane region" description="Helical" evidence="5">
    <location>
        <begin position="99"/>
        <end position="120"/>
    </location>
</feature>
<feature type="transmembrane region" description="Helical" evidence="5">
    <location>
        <begin position="191"/>
        <end position="212"/>
    </location>
</feature>
<protein>
    <submittedName>
        <fullName evidence="7">MFS general substrate transporter</fullName>
    </submittedName>
</protein>
<feature type="transmembrane region" description="Helical" evidence="5">
    <location>
        <begin position="438"/>
        <end position="461"/>
    </location>
</feature>
<feature type="transmembrane region" description="Helical" evidence="5">
    <location>
        <begin position="218"/>
        <end position="241"/>
    </location>
</feature>
<dbReference type="AlphaFoldDB" id="A0A6A6XSS2"/>
<dbReference type="OrthoDB" id="2585655at2759"/>
<feature type="transmembrane region" description="Helical" evidence="5">
    <location>
        <begin position="504"/>
        <end position="525"/>
    </location>
</feature>
<evidence type="ECO:0000313" key="8">
    <source>
        <dbReference type="Proteomes" id="UP000799757"/>
    </source>
</evidence>
<name>A0A6A6XSS2_9PLEO</name>
<dbReference type="EMBL" id="MU001761">
    <property type="protein sequence ID" value="KAF2799641.1"/>
    <property type="molecule type" value="Genomic_DNA"/>
</dbReference>
<feature type="transmembrane region" description="Helical" evidence="5">
    <location>
        <begin position="66"/>
        <end position="93"/>
    </location>
</feature>
<evidence type="ECO:0000256" key="1">
    <source>
        <dbReference type="ARBA" id="ARBA00004141"/>
    </source>
</evidence>
<keyword evidence="3 5" id="KW-1133">Transmembrane helix</keyword>
<comment type="subcellular location">
    <subcellularLocation>
        <location evidence="1">Membrane</location>
        <topology evidence="1">Multi-pass membrane protein</topology>
    </subcellularLocation>
</comment>